<feature type="chain" id="PRO_5009619056" evidence="1">
    <location>
        <begin position="19"/>
        <end position="69"/>
    </location>
</feature>
<gene>
    <name evidence="2" type="ORF">CLUMA_CG004102</name>
</gene>
<organism evidence="2 3">
    <name type="scientific">Clunio marinus</name>
    <dbReference type="NCBI Taxonomy" id="568069"/>
    <lineage>
        <taxon>Eukaryota</taxon>
        <taxon>Metazoa</taxon>
        <taxon>Ecdysozoa</taxon>
        <taxon>Arthropoda</taxon>
        <taxon>Hexapoda</taxon>
        <taxon>Insecta</taxon>
        <taxon>Pterygota</taxon>
        <taxon>Neoptera</taxon>
        <taxon>Endopterygota</taxon>
        <taxon>Diptera</taxon>
        <taxon>Nematocera</taxon>
        <taxon>Chironomoidea</taxon>
        <taxon>Chironomidae</taxon>
        <taxon>Clunio</taxon>
    </lineage>
</organism>
<dbReference type="Proteomes" id="UP000183832">
    <property type="component" value="Unassembled WGS sequence"/>
</dbReference>
<proteinExistence type="predicted"/>
<evidence type="ECO:0000313" key="2">
    <source>
        <dbReference type="EMBL" id="CRK90282.1"/>
    </source>
</evidence>
<dbReference type="EMBL" id="CVRI01000018">
    <property type="protein sequence ID" value="CRK90282.1"/>
    <property type="molecule type" value="Genomic_DNA"/>
</dbReference>
<evidence type="ECO:0000256" key="1">
    <source>
        <dbReference type="SAM" id="SignalP"/>
    </source>
</evidence>
<sequence>MNLIATCFQLILRKLFFSCKVFFCLFNSNPPFVEFMKFGKQCQELLNRLIYGSKHHEINGNNFGKSNEI</sequence>
<feature type="signal peptide" evidence="1">
    <location>
        <begin position="1"/>
        <end position="18"/>
    </location>
</feature>
<name>A0A1J1HRY0_9DIPT</name>
<accession>A0A1J1HRY0</accession>
<evidence type="ECO:0000313" key="3">
    <source>
        <dbReference type="Proteomes" id="UP000183832"/>
    </source>
</evidence>
<protein>
    <submittedName>
        <fullName evidence="2">CLUMA_CG004102, isoform A</fullName>
    </submittedName>
</protein>
<keyword evidence="3" id="KW-1185">Reference proteome</keyword>
<dbReference type="AlphaFoldDB" id="A0A1J1HRY0"/>
<keyword evidence="1" id="KW-0732">Signal</keyword>
<reference evidence="2 3" key="1">
    <citation type="submission" date="2015-04" db="EMBL/GenBank/DDBJ databases">
        <authorList>
            <person name="Syromyatnikov M.Y."/>
            <person name="Popov V.N."/>
        </authorList>
    </citation>
    <scope>NUCLEOTIDE SEQUENCE [LARGE SCALE GENOMIC DNA]</scope>
</reference>